<dbReference type="OrthoDB" id="2570975at2759"/>
<comment type="caution">
    <text evidence="2">The sequence shown here is derived from an EMBL/GenBank/DDBJ whole genome shotgun (WGS) entry which is preliminary data.</text>
</comment>
<accession>A0A409W9T7</accession>
<dbReference type="AlphaFoldDB" id="A0A409W9T7"/>
<reference evidence="2 3" key="1">
    <citation type="journal article" date="2018" name="Evol. Lett.">
        <title>Horizontal gene cluster transfer increased hallucinogenic mushroom diversity.</title>
        <authorList>
            <person name="Reynolds H.T."/>
            <person name="Vijayakumar V."/>
            <person name="Gluck-Thaler E."/>
            <person name="Korotkin H.B."/>
            <person name="Matheny P.B."/>
            <person name="Slot J.C."/>
        </authorList>
    </citation>
    <scope>NUCLEOTIDE SEQUENCE [LARGE SCALE GENOMIC DNA]</scope>
    <source>
        <strain evidence="2 3">2629</strain>
    </source>
</reference>
<evidence type="ECO:0000313" key="2">
    <source>
        <dbReference type="EMBL" id="PPQ75286.1"/>
    </source>
</evidence>
<feature type="region of interest" description="Disordered" evidence="1">
    <location>
        <begin position="1"/>
        <end position="95"/>
    </location>
</feature>
<keyword evidence="3" id="KW-1185">Reference proteome</keyword>
<protein>
    <submittedName>
        <fullName evidence="2">Uncharacterized protein</fullName>
    </submittedName>
</protein>
<organism evidence="2 3">
    <name type="scientific">Panaeolus cyanescens</name>
    <dbReference type="NCBI Taxonomy" id="181874"/>
    <lineage>
        <taxon>Eukaryota</taxon>
        <taxon>Fungi</taxon>
        <taxon>Dikarya</taxon>
        <taxon>Basidiomycota</taxon>
        <taxon>Agaricomycotina</taxon>
        <taxon>Agaricomycetes</taxon>
        <taxon>Agaricomycetidae</taxon>
        <taxon>Agaricales</taxon>
        <taxon>Agaricineae</taxon>
        <taxon>Galeropsidaceae</taxon>
        <taxon>Panaeolus</taxon>
    </lineage>
</organism>
<feature type="compositionally biased region" description="Low complexity" evidence="1">
    <location>
        <begin position="41"/>
        <end position="52"/>
    </location>
</feature>
<dbReference type="EMBL" id="NHTK01005686">
    <property type="protein sequence ID" value="PPQ75286.1"/>
    <property type="molecule type" value="Genomic_DNA"/>
</dbReference>
<feature type="compositionally biased region" description="Low complexity" evidence="1">
    <location>
        <begin position="75"/>
        <end position="86"/>
    </location>
</feature>
<sequence length="367" mass="39987">MPPLRPRNFSTRIAGVDGIHPTKNVAARMQSRATHKKTRGSQNSQPKQAAAAAKKRSEKSSKLQFSVPTIPQVNASTSTEPATPSTIPVVFPRQLPRPPYKQPSVEAITSIGMQHMLDADPLLIRETVDSLAPGLMAGLHNFTTPGFEKNRITPTVLLDFSQNKAAGLIPPTHMLAIRSKTNAANQGPPSFTLYPAHSMVLAANCASLPPFPAVPPRYPSLPAGQFNVPVWQLVLPSAATYPQLSHFLYTKNTTFLLNSFLPKTTIPTGIASDPSLLAPFAAELAETFTVQLLMKHMMYVYGLWQNTVALGIFVEPLWQTIELMWKILLTAVSIAKGYAHEMLDEEQLVQLQQRQASNAAAGPMTLA</sequence>
<dbReference type="Proteomes" id="UP000284842">
    <property type="component" value="Unassembled WGS sequence"/>
</dbReference>
<feature type="compositionally biased region" description="Polar residues" evidence="1">
    <location>
        <begin position="63"/>
        <end position="74"/>
    </location>
</feature>
<proteinExistence type="predicted"/>
<gene>
    <name evidence="2" type="ORF">CVT24_007352</name>
</gene>
<dbReference type="InParanoid" id="A0A409W9T7"/>
<evidence type="ECO:0000313" key="3">
    <source>
        <dbReference type="Proteomes" id="UP000284842"/>
    </source>
</evidence>
<name>A0A409W9T7_9AGAR</name>
<evidence type="ECO:0000256" key="1">
    <source>
        <dbReference type="SAM" id="MobiDB-lite"/>
    </source>
</evidence>